<dbReference type="InterPro" id="IPR024775">
    <property type="entry name" value="DinB-like"/>
</dbReference>
<sequence>MSDSGVDWRFELVSQLDWYWMNQFRPRLAGLTDDEYRWEPVPGCWTVRPAADGRPVPDWEWPAPEPPPVTTIAWRVAHIGGPVLGFRASQHFGDGSLTLDTVEWPATAAAGLDFLDRQYAAWRSGLEALDVAELARPCGPAEGPYAELPLAALVLHVNREVHHHGGEVALLRDLYRASGAGSRWTPPGFTGER</sequence>
<dbReference type="STRING" id="2017.SAMN05444320_103425"/>
<feature type="domain" description="DinB-like" evidence="1">
    <location>
        <begin position="17"/>
        <end position="167"/>
    </location>
</feature>
<accession>A0A1M5B6M3</accession>
<dbReference type="InterPro" id="IPR034660">
    <property type="entry name" value="DinB/YfiT-like"/>
</dbReference>
<gene>
    <name evidence="2" type="ORF">SAMN05444320_103425</name>
</gene>
<name>A0A1M5B6M3_STRHI</name>
<reference evidence="2 3" key="1">
    <citation type="submission" date="2016-11" db="EMBL/GenBank/DDBJ databases">
        <authorList>
            <person name="Jaros S."/>
            <person name="Januszkiewicz K."/>
            <person name="Wedrychowicz H."/>
        </authorList>
    </citation>
    <scope>NUCLEOTIDE SEQUENCE [LARGE SCALE GENOMIC DNA]</scope>
    <source>
        <strain evidence="2 3">DSM 44523</strain>
    </source>
</reference>
<evidence type="ECO:0000313" key="2">
    <source>
        <dbReference type="EMBL" id="SHF38174.1"/>
    </source>
</evidence>
<dbReference type="SUPFAM" id="SSF109854">
    <property type="entry name" value="DinB/YfiT-like putative metalloenzymes"/>
    <property type="match status" value="1"/>
</dbReference>
<dbReference type="Proteomes" id="UP000184501">
    <property type="component" value="Unassembled WGS sequence"/>
</dbReference>
<dbReference type="AlphaFoldDB" id="A0A1M5B6M3"/>
<organism evidence="2 3">
    <name type="scientific">Streptoalloteichus hindustanus</name>
    <dbReference type="NCBI Taxonomy" id="2017"/>
    <lineage>
        <taxon>Bacteria</taxon>
        <taxon>Bacillati</taxon>
        <taxon>Actinomycetota</taxon>
        <taxon>Actinomycetes</taxon>
        <taxon>Pseudonocardiales</taxon>
        <taxon>Pseudonocardiaceae</taxon>
        <taxon>Streptoalloteichus</taxon>
    </lineage>
</organism>
<dbReference type="EMBL" id="FQVN01000003">
    <property type="protein sequence ID" value="SHF38174.1"/>
    <property type="molecule type" value="Genomic_DNA"/>
</dbReference>
<proteinExistence type="predicted"/>
<evidence type="ECO:0000259" key="1">
    <source>
        <dbReference type="Pfam" id="PF12867"/>
    </source>
</evidence>
<keyword evidence="3" id="KW-1185">Reference proteome</keyword>
<dbReference type="Pfam" id="PF12867">
    <property type="entry name" value="DinB_2"/>
    <property type="match status" value="1"/>
</dbReference>
<dbReference type="RefSeq" id="WP_073481865.1">
    <property type="nucleotide sequence ID" value="NZ_FQVN01000003.1"/>
</dbReference>
<evidence type="ECO:0000313" key="3">
    <source>
        <dbReference type="Proteomes" id="UP000184501"/>
    </source>
</evidence>
<dbReference type="Gene3D" id="1.20.120.450">
    <property type="entry name" value="dinb family like domain"/>
    <property type="match status" value="1"/>
</dbReference>
<protein>
    <submittedName>
        <fullName evidence="2">DinB superfamily protein</fullName>
    </submittedName>
</protein>